<dbReference type="EMBL" id="JBEPLM010000013">
    <property type="protein sequence ID" value="MET3596118.1"/>
    <property type="molecule type" value="Genomic_DNA"/>
</dbReference>
<evidence type="ECO:0000259" key="1">
    <source>
        <dbReference type="Pfam" id="PF07506"/>
    </source>
</evidence>
<sequence>MTQAEASSIVKSSRHVIHLTGDLREPAGPLHKYVFLRIYKNLSERMQCFLSEANASREHLEGVVEALRQLLALDVFRDLLKTEDLAIMPAALANRILGPAASIAETKPYQTEATSQQLIGGICEEVLHLLQDCVVPPKMFGLLRQVVPSRQIEIARLMLALERVKLNTARVFIALTPQPQLADSWSPRKQFAGIDAAQLAAMEIEFAELGRTFQNAAERHGPRSLALVAARGYLDRIMGNVRVVKYLAHNFPERFAQFQSILEPLERTRVHLSAHEERRAKPGVLNCVRRSVPRGM</sequence>
<dbReference type="Pfam" id="PF07506">
    <property type="entry name" value="RepB"/>
    <property type="match status" value="1"/>
</dbReference>
<organism evidence="2 3">
    <name type="scientific">Mesorhizobium shonense</name>
    <dbReference type="NCBI Taxonomy" id="1209948"/>
    <lineage>
        <taxon>Bacteria</taxon>
        <taxon>Pseudomonadati</taxon>
        <taxon>Pseudomonadota</taxon>
        <taxon>Alphaproteobacteria</taxon>
        <taxon>Hyphomicrobiales</taxon>
        <taxon>Phyllobacteriaceae</taxon>
        <taxon>Mesorhizobium</taxon>
    </lineage>
</organism>
<proteinExistence type="predicted"/>
<keyword evidence="3" id="KW-1185">Reference proteome</keyword>
<gene>
    <name evidence="2" type="ORF">ABID26_005535</name>
</gene>
<name>A0ABV2I0R8_9HYPH</name>
<dbReference type="RefSeq" id="WP_126098605.1">
    <property type="nucleotide sequence ID" value="NZ_JBEPLM010000013.1"/>
</dbReference>
<dbReference type="Proteomes" id="UP001549036">
    <property type="component" value="Unassembled WGS sequence"/>
</dbReference>
<dbReference type="InterPro" id="IPR011111">
    <property type="entry name" value="Plasmid_RepB"/>
</dbReference>
<accession>A0ABV2I0R8</accession>
<feature type="domain" description="RepB plasmid partition" evidence="1">
    <location>
        <begin position="101"/>
        <end position="258"/>
    </location>
</feature>
<comment type="caution">
    <text evidence="2">The sequence shown here is derived from an EMBL/GenBank/DDBJ whole genome shotgun (WGS) entry which is preliminary data.</text>
</comment>
<evidence type="ECO:0000313" key="2">
    <source>
        <dbReference type="EMBL" id="MET3596118.1"/>
    </source>
</evidence>
<reference evidence="2 3" key="1">
    <citation type="submission" date="2024-06" db="EMBL/GenBank/DDBJ databases">
        <title>Genomic Encyclopedia of Type Strains, Phase IV (KMG-IV): sequencing the most valuable type-strain genomes for metagenomic binning, comparative biology and taxonomic classification.</title>
        <authorList>
            <person name="Goeker M."/>
        </authorList>
    </citation>
    <scope>NUCLEOTIDE SEQUENCE [LARGE SCALE GENOMIC DNA]</scope>
    <source>
        <strain evidence="2 3">DSM 29846</strain>
    </source>
</reference>
<evidence type="ECO:0000313" key="3">
    <source>
        <dbReference type="Proteomes" id="UP001549036"/>
    </source>
</evidence>
<protein>
    <recommendedName>
        <fullName evidence="1">RepB plasmid partition domain-containing protein</fullName>
    </recommendedName>
</protein>